<organism evidence="1">
    <name type="scientific">Darwinula stevensoni</name>
    <dbReference type="NCBI Taxonomy" id="69355"/>
    <lineage>
        <taxon>Eukaryota</taxon>
        <taxon>Metazoa</taxon>
        <taxon>Ecdysozoa</taxon>
        <taxon>Arthropoda</taxon>
        <taxon>Crustacea</taxon>
        <taxon>Oligostraca</taxon>
        <taxon>Ostracoda</taxon>
        <taxon>Podocopa</taxon>
        <taxon>Podocopida</taxon>
        <taxon>Darwinulocopina</taxon>
        <taxon>Darwinuloidea</taxon>
        <taxon>Darwinulidae</taxon>
        <taxon>Darwinula</taxon>
    </lineage>
</organism>
<gene>
    <name evidence="1" type="ORF">DSTB1V02_LOCUS10644</name>
</gene>
<keyword evidence="2" id="KW-1185">Reference proteome</keyword>
<dbReference type="Proteomes" id="UP000677054">
    <property type="component" value="Unassembled WGS sequence"/>
</dbReference>
<dbReference type="EMBL" id="CAJPEV010003124">
    <property type="protein sequence ID" value="CAG0898995.1"/>
    <property type="molecule type" value="Genomic_DNA"/>
</dbReference>
<evidence type="ECO:0000313" key="1">
    <source>
        <dbReference type="EMBL" id="CAD7250875.1"/>
    </source>
</evidence>
<proteinExistence type="predicted"/>
<accession>A0A7R9FQ33</accession>
<sequence length="169" mass="18778">MVEANTERVANGTKGGQVEYPIRTSDFGRKVPWLLPEVSRILAGDLDPGVSRYLEGTIVTLPYPELTPGQPTIVKGQLSNHKIPDTWKQADVSLKTLHPNPGFITSVMMNFLLKVRILVVSHRFTGVIRSLHAIAGLQTLDEFSKRHALIWSLSKTENLPERNSVCPNV</sequence>
<dbReference type="AlphaFoldDB" id="A0A7R9FQ33"/>
<evidence type="ECO:0000313" key="2">
    <source>
        <dbReference type="Proteomes" id="UP000677054"/>
    </source>
</evidence>
<reference evidence="1" key="1">
    <citation type="submission" date="2020-11" db="EMBL/GenBank/DDBJ databases">
        <authorList>
            <person name="Tran Van P."/>
        </authorList>
    </citation>
    <scope>NUCLEOTIDE SEQUENCE</scope>
</reference>
<name>A0A7R9FQ33_9CRUS</name>
<dbReference type="EMBL" id="LR902641">
    <property type="protein sequence ID" value="CAD7250875.1"/>
    <property type="molecule type" value="Genomic_DNA"/>
</dbReference>
<protein>
    <submittedName>
        <fullName evidence="1">Uncharacterized protein</fullName>
    </submittedName>
</protein>